<name>A0A2P9HA09_PARUW</name>
<gene>
    <name evidence="1" type="ORF">PC_RS06615</name>
</gene>
<dbReference type="EMBL" id="BX908798">
    <property type="protein sequence ID" value="SPJ31849.1"/>
    <property type="molecule type" value="Genomic_DNA"/>
</dbReference>
<dbReference type="KEGG" id="pcu:PC_RS06615"/>
<evidence type="ECO:0000313" key="1">
    <source>
        <dbReference type="EMBL" id="SPJ31849.1"/>
    </source>
</evidence>
<sequence>MKLSSPKKRQHDRIYLGCIKLKTKFDLLSQKQVLEILKLALNKNSTAVFEIDCSLHKFKYTAPNEALSFI</sequence>
<protein>
    <submittedName>
        <fullName evidence="1">Uncharacterized protein</fullName>
    </submittedName>
</protein>
<dbReference type="AlphaFoldDB" id="A0A2P9HA09"/>
<reference evidence="1 2" key="1">
    <citation type="journal article" date="2004" name="Science">
        <title>Illuminating the evolutionary history of chlamydiae.</title>
        <authorList>
            <person name="Horn M."/>
            <person name="Collingro A."/>
            <person name="Schmitz-Esser S."/>
            <person name="Beier C.L."/>
            <person name="Purkhold U."/>
            <person name="Fartmann B."/>
            <person name="Brandt P."/>
            <person name="Nyakatura G.J."/>
            <person name="Droege M."/>
            <person name="Frishman D."/>
            <person name="Rattei T."/>
            <person name="Mewes H."/>
            <person name="Wagner M."/>
        </authorList>
    </citation>
    <scope>NUCLEOTIDE SEQUENCE [LARGE SCALE GENOMIC DNA]</scope>
    <source>
        <strain evidence="1 2">UWE25</strain>
    </source>
</reference>
<accession>A0A2P9HA09</accession>
<organism evidence="1 2">
    <name type="scientific">Protochlamydia amoebophila (strain UWE25)</name>
    <dbReference type="NCBI Taxonomy" id="264201"/>
    <lineage>
        <taxon>Bacteria</taxon>
        <taxon>Pseudomonadati</taxon>
        <taxon>Chlamydiota</taxon>
        <taxon>Chlamydiia</taxon>
        <taxon>Parachlamydiales</taxon>
        <taxon>Parachlamydiaceae</taxon>
        <taxon>Candidatus Protochlamydia</taxon>
    </lineage>
</organism>
<dbReference type="Proteomes" id="UP000000529">
    <property type="component" value="Chromosome"/>
</dbReference>
<keyword evidence="2" id="KW-1185">Reference proteome</keyword>
<evidence type="ECO:0000313" key="2">
    <source>
        <dbReference type="Proteomes" id="UP000000529"/>
    </source>
</evidence>
<proteinExistence type="predicted"/>